<dbReference type="SFLD" id="SFLDG01082">
    <property type="entry name" value="B12-binding_domain_containing"/>
    <property type="match status" value="1"/>
</dbReference>
<dbReference type="InterPro" id="IPR006158">
    <property type="entry name" value="Cobalamin-bd"/>
</dbReference>
<dbReference type="SFLD" id="SFLDS00029">
    <property type="entry name" value="Radical_SAM"/>
    <property type="match status" value="1"/>
</dbReference>
<dbReference type="Gene3D" id="3.80.30.20">
    <property type="entry name" value="tm_1862 like domain"/>
    <property type="match status" value="1"/>
</dbReference>
<dbReference type="GO" id="GO:0031419">
    <property type="term" value="F:cobalamin binding"/>
    <property type="evidence" value="ECO:0007669"/>
    <property type="project" value="InterPro"/>
</dbReference>
<sequence length="446" mass="50777">MDKTVIFANPPAIVREGQQRRGMFPLPLIALADFLDQEIGIENVSPDLLADYSSASAIVSSSNSDWVAMTCYQETMKSVVEIAKIAKSSGKKVVLGGHHITICGGEKALREIPEVDYAIVGEGEVPLRLLTEGVDPERIPGLWWRENGIPKTNRLPFYSDDWTNRPPMIKGYSAFGYSALWKRNEKIGRTGYKRPFSIIGIRGCAYAQRTGRRCTFCAMPLSNRLRCRSPKHFWGEIVWIVNQFQVDLIWDHSDSLLGSRTWLAEVAECRPQNTPPIWCYGRANEINTGTIELISKIGIEHVYIGVEVGSNERLKEIKKGITLSQVLNAIHLCRRYNIRVQPSFIVGLPGETEKSLRDTINFAFQCKEEGADDIVFHEFILRKGLQWWKILATKFPELNRVVVDQGMIQKLMWEEFNPQLQRKEAIEKVKSVLREFPHSELTAWNI</sequence>
<dbReference type="PROSITE" id="PS51332">
    <property type="entry name" value="B12_BINDING"/>
    <property type="match status" value="1"/>
</dbReference>
<evidence type="ECO:0000259" key="6">
    <source>
        <dbReference type="PROSITE" id="PS51332"/>
    </source>
</evidence>
<reference evidence="8 9" key="1">
    <citation type="submission" date="2017-09" db="EMBL/GenBank/DDBJ databases">
        <title>Depth-based differentiation of microbial function through sediment-hosted aquifers and enrichment of novel symbionts in the deep terrestrial subsurface.</title>
        <authorList>
            <person name="Probst A.J."/>
            <person name="Ladd B."/>
            <person name="Jarett J.K."/>
            <person name="Geller-Mcgrath D.E."/>
            <person name="Sieber C.M."/>
            <person name="Emerson J.B."/>
            <person name="Anantharaman K."/>
            <person name="Thomas B.C."/>
            <person name="Malmstrom R."/>
            <person name="Stieglmeier M."/>
            <person name="Klingl A."/>
            <person name="Woyke T."/>
            <person name="Ryan C.M."/>
            <person name="Banfield J.F."/>
        </authorList>
    </citation>
    <scope>NUCLEOTIDE SEQUENCE [LARGE SCALE GENOMIC DNA]</scope>
    <source>
        <strain evidence="8">CG23_combo_of_CG06-09_8_20_14_all_37_87_8</strain>
    </source>
</reference>
<evidence type="ECO:0000256" key="3">
    <source>
        <dbReference type="ARBA" id="ARBA00022723"/>
    </source>
</evidence>
<evidence type="ECO:0000256" key="5">
    <source>
        <dbReference type="ARBA" id="ARBA00023014"/>
    </source>
</evidence>
<keyword evidence="5" id="KW-0411">Iron-sulfur</keyword>
<feature type="domain" description="B12-binding" evidence="6">
    <location>
        <begin position="10"/>
        <end position="141"/>
    </location>
</feature>
<dbReference type="PANTHER" id="PTHR43409">
    <property type="entry name" value="ANAEROBIC MAGNESIUM-PROTOPORPHYRIN IX MONOMETHYL ESTER CYCLASE-RELATED"/>
    <property type="match status" value="1"/>
</dbReference>
<dbReference type="AlphaFoldDB" id="A0A2G9ZEM7"/>
<organism evidence="8 9">
    <name type="scientific">bacterium (Candidatus Gribaldobacteria) CG23_combo_of_CG06-09_8_20_14_all_37_87_8</name>
    <dbReference type="NCBI Taxonomy" id="2014278"/>
    <lineage>
        <taxon>Bacteria</taxon>
        <taxon>Candidatus Gribaldobacteria</taxon>
    </lineage>
</organism>
<dbReference type="PROSITE" id="PS51918">
    <property type="entry name" value="RADICAL_SAM"/>
    <property type="match status" value="1"/>
</dbReference>
<evidence type="ECO:0000256" key="1">
    <source>
        <dbReference type="ARBA" id="ARBA00001966"/>
    </source>
</evidence>
<dbReference type="GO" id="GO:0046872">
    <property type="term" value="F:metal ion binding"/>
    <property type="evidence" value="ECO:0007669"/>
    <property type="project" value="UniProtKB-KW"/>
</dbReference>
<keyword evidence="4" id="KW-0408">Iron</keyword>
<name>A0A2G9ZEM7_9BACT</name>
<evidence type="ECO:0000313" key="8">
    <source>
        <dbReference type="EMBL" id="PIP31626.1"/>
    </source>
</evidence>
<dbReference type="Proteomes" id="UP000230447">
    <property type="component" value="Unassembled WGS sequence"/>
</dbReference>
<dbReference type="SMART" id="SM00729">
    <property type="entry name" value="Elp3"/>
    <property type="match status" value="1"/>
</dbReference>
<evidence type="ECO:0000256" key="2">
    <source>
        <dbReference type="ARBA" id="ARBA00022691"/>
    </source>
</evidence>
<dbReference type="InterPro" id="IPR006638">
    <property type="entry name" value="Elp3/MiaA/NifB-like_rSAM"/>
</dbReference>
<keyword evidence="2" id="KW-0949">S-adenosyl-L-methionine</keyword>
<evidence type="ECO:0000313" key="9">
    <source>
        <dbReference type="Proteomes" id="UP000230447"/>
    </source>
</evidence>
<dbReference type="InterPro" id="IPR007197">
    <property type="entry name" value="rSAM"/>
</dbReference>
<accession>A0A2G9ZEM7</accession>
<dbReference type="GO" id="GO:0003824">
    <property type="term" value="F:catalytic activity"/>
    <property type="evidence" value="ECO:0007669"/>
    <property type="project" value="InterPro"/>
</dbReference>
<dbReference type="InterPro" id="IPR023404">
    <property type="entry name" value="rSAM_horseshoe"/>
</dbReference>
<gene>
    <name evidence="8" type="ORF">COX24_02575</name>
</gene>
<dbReference type="Gene3D" id="3.40.50.280">
    <property type="entry name" value="Cobalamin-binding domain"/>
    <property type="match status" value="1"/>
</dbReference>
<dbReference type="InterPro" id="IPR051198">
    <property type="entry name" value="BchE-like"/>
</dbReference>
<keyword evidence="3" id="KW-0479">Metal-binding</keyword>
<dbReference type="Pfam" id="PF02310">
    <property type="entry name" value="B12-binding"/>
    <property type="match status" value="1"/>
</dbReference>
<feature type="domain" description="Radical SAM core" evidence="7">
    <location>
        <begin position="189"/>
        <end position="411"/>
    </location>
</feature>
<evidence type="ECO:0000256" key="4">
    <source>
        <dbReference type="ARBA" id="ARBA00023004"/>
    </source>
</evidence>
<comment type="cofactor">
    <cofactor evidence="1">
        <name>[4Fe-4S] cluster</name>
        <dbReference type="ChEBI" id="CHEBI:49883"/>
    </cofactor>
</comment>
<dbReference type="SUPFAM" id="SSF102114">
    <property type="entry name" value="Radical SAM enzymes"/>
    <property type="match status" value="1"/>
</dbReference>
<dbReference type="Pfam" id="PF04055">
    <property type="entry name" value="Radical_SAM"/>
    <property type="match status" value="1"/>
</dbReference>
<protein>
    <submittedName>
        <fullName evidence="8">Uncharacterized protein</fullName>
    </submittedName>
</protein>
<comment type="caution">
    <text evidence="8">The sequence shown here is derived from an EMBL/GenBank/DDBJ whole genome shotgun (WGS) entry which is preliminary data.</text>
</comment>
<dbReference type="EMBL" id="PCSB01000055">
    <property type="protein sequence ID" value="PIP31626.1"/>
    <property type="molecule type" value="Genomic_DNA"/>
</dbReference>
<evidence type="ECO:0000259" key="7">
    <source>
        <dbReference type="PROSITE" id="PS51918"/>
    </source>
</evidence>
<dbReference type="InterPro" id="IPR058240">
    <property type="entry name" value="rSAM_sf"/>
</dbReference>
<dbReference type="GO" id="GO:0051536">
    <property type="term" value="F:iron-sulfur cluster binding"/>
    <property type="evidence" value="ECO:0007669"/>
    <property type="project" value="UniProtKB-KW"/>
</dbReference>
<proteinExistence type="predicted"/>